<dbReference type="Gene3D" id="2.60.40.10">
    <property type="entry name" value="Immunoglobulins"/>
    <property type="match status" value="1"/>
</dbReference>
<dbReference type="RefSeq" id="WP_109353501.1">
    <property type="nucleotide sequence ID" value="NZ_QFRI01000003.1"/>
</dbReference>
<dbReference type="EMBL" id="QFRI01000003">
    <property type="protein sequence ID" value="PWH82163.1"/>
    <property type="molecule type" value="Genomic_DNA"/>
</dbReference>
<keyword evidence="1" id="KW-0378">Hydrolase</keyword>
<reference evidence="6" key="3">
    <citation type="submission" date="2018-05" db="EMBL/GenBank/DDBJ databases">
        <authorList>
            <person name="Lu D."/>
        </authorList>
    </citation>
    <scope>NUCLEOTIDE SEQUENCE [LARGE SCALE GENOMIC DNA]</scope>
    <source>
        <strain evidence="6">ZY111</strain>
    </source>
</reference>
<feature type="chain" id="PRO_5015744875" description="PKD domain-containing protein" evidence="3">
    <location>
        <begin position="22"/>
        <end position="273"/>
    </location>
</feature>
<dbReference type="InterPro" id="IPR013783">
    <property type="entry name" value="Ig-like_fold"/>
</dbReference>
<keyword evidence="6" id="KW-1185">Reference proteome</keyword>
<dbReference type="SMART" id="SM00089">
    <property type="entry name" value="PKD"/>
    <property type="match status" value="1"/>
</dbReference>
<dbReference type="Pfam" id="PF02018">
    <property type="entry name" value="CBM_4_9"/>
    <property type="match status" value="1"/>
</dbReference>
<keyword evidence="3" id="KW-0732">Signal</keyword>
<evidence type="ECO:0000313" key="5">
    <source>
        <dbReference type="EMBL" id="PWH82163.1"/>
    </source>
</evidence>
<reference evidence="6" key="2">
    <citation type="submission" date="2018-05" db="EMBL/GenBank/DDBJ databases">
        <title>Algibacter marinivivus sp. nov., isolated from sample around a algae.</title>
        <authorList>
            <person name="Lu D."/>
        </authorList>
    </citation>
    <scope>NUCLEOTIDE SEQUENCE [LARGE SCALE GENOMIC DNA]</scope>
    <source>
        <strain evidence="6">ZY111</strain>
    </source>
</reference>
<dbReference type="InterPro" id="IPR003305">
    <property type="entry name" value="CenC_carb-bd"/>
</dbReference>
<evidence type="ECO:0000256" key="2">
    <source>
        <dbReference type="SAM" id="MobiDB-lite"/>
    </source>
</evidence>
<dbReference type="GO" id="GO:0016798">
    <property type="term" value="F:hydrolase activity, acting on glycosyl bonds"/>
    <property type="evidence" value="ECO:0007669"/>
    <property type="project" value="InterPro"/>
</dbReference>
<evidence type="ECO:0000259" key="4">
    <source>
        <dbReference type="PROSITE" id="PS50093"/>
    </source>
</evidence>
<dbReference type="CDD" id="cd00146">
    <property type="entry name" value="PKD"/>
    <property type="match status" value="1"/>
</dbReference>
<evidence type="ECO:0000313" key="6">
    <source>
        <dbReference type="Proteomes" id="UP000245375"/>
    </source>
</evidence>
<feature type="region of interest" description="Disordered" evidence="2">
    <location>
        <begin position="143"/>
        <end position="175"/>
    </location>
</feature>
<dbReference type="OrthoDB" id="1491481at2"/>
<reference evidence="5 6" key="1">
    <citation type="submission" date="2018-05" db="EMBL/GenBank/DDBJ databases">
        <title>Algibacter marinivivus sp. nov., isolated from sample around a algae.</title>
        <authorList>
            <person name="Zhong X."/>
        </authorList>
    </citation>
    <scope>NUCLEOTIDE SEQUENCE [LARGE SCALE GENOMIC DNA]</scope>
    <source>
        <strain evidence="5 6">ZY111</strain>
    </source>
</reference>
<dbReference type="InterPro" id="IPR000601">
    <property type="entry name" value="PKD_dom"/>
</dbReference>
<dbReference type="AlphaFoldDB" id="A0A2U2X301"/>
<evidence type="ECO:0000256" key="3">
    <source>
        <dbReference type="SAM" id="SignalP"/>
    </source>
</evidence>
<protein>
    <recommendedName>
        <fullName evidence="4">PKD domain-containing protein</fullName>
    </recommendedName>
</protein>
<organism evidence="5 6">
    <name type="scientific">Algibacter marinivivus</name>
    <dbReference type="NCBI Taxonomy" id="2100723"/>
    <lineage>
        <taxon>Bacteria</taxon>
        <taxon>Pseudomonadati</taxon>
        <taxon>Bacteroidota</taxon>
        <taxon>Flavobacteriia</taxon>
        <taxon>Flavobacteriales</taxon>
        <taxon>Flavobacteriaceae</taxon>
        <taxon>Algibacter</taxon>
    </lineage>
</organism>
<dbReference type="SUPFAM" id="SSF49299">
    <property type="entry name" value="PKD domain"/>
    <property type="match status" value="1"/>
</dbReference>
<gene>
    <name evidence="5" type="ORF">DIS18_12950</name>
</gene>
<dbReference type="InterPro" id="IPR022409">
    <property type="entry name" value="PKD/Chitinase_dom"/>
</dbReference>
<feature type="compositionally biased region" description="Low complexity" evidence="2">
    <location>
        <begin position="152"/>
        <end position="162"/>
    </location>
</feature>
<evidence type="ECO:0000256" key="1">
    <source>
        <dbReference type="ARBA" id="ARBA00022801"/>
    </source>
</evidence>
<name>A0A2U2X301_9FLAO</name>
<feature type="domain" description="PKD" evidence="4">
    <location>
        <begin position="71"/>
        <end position="125"/>
    </location>
</feature>
<dbReference type="PROSITE" id="PS50093">
    <property type="entry name" value="PKD"/>
    <property type="match status" value="1"/>
</dbReference>
<dbReference type="InterPro" id="IPR035986">
    <property type="entry name" value="PKD_dom_sf"/>
</dbReference>
<dbReference type="Gene3D" id="2.60.120.260">
    <property type="entry name" value="Galactose-binding domain-like"/>
    <property type="match status" value="1"/>
</dbReference>
<dbReference type="Pfam" id="PF18911">
    <property type="entry name" value="PKD_4"/>
    <property type="match status" value="1"/>
</dbReference>
<comment type="caution">
    <text evidence="5">The sequence shown here is derived from an EMBL/GenBank/DDBJ whole genome shotgun (WGS) entry which is preliminary data.</text>
</comment>
<dbReference type="Proteomes" id="UP000245375">
    <property type="component" value="Unassembled WGS sequence"/>
</dbReference>
<dbReference type="PROSITE" id="PS51257">
    <property type="entry name" value="PROKAR_LIPOPROTEIN"/>
    <property type="match status" value="1"/>
</dbReference>
<proteinExistence type="predicted"/>
<sequence length="273" mass="29688">MKNKVNIFRKTILLLSLFITASIFVSCVGDELFRDDLPDANSKVDTVPPSADFSYMSDQEDFRIVHFTNLSNESSTYSWDFGGGATSDLKDPTHTFDAGVGTYSVTLTASDANNATSTVTIDVEVVDELVPIFQCPSFECSPRTPWAGDQRGGTSTFTGSSGPTPPDGGTGAKISSSSQYLDQTILVSPDTTYEIIFWYVSTPGATNGGKLLIQDADTGQNFKNEDIPASATSGQYYEISYRITTGATTENLRFNIEYGGFECRYDLISIERV</sequence>
<accession>A0A2U2X301</accession>
<feature type="signal peptide" evidence="3">
    <location>
        <begin position="1"/>
        <end position="21"/>
    </location>
</feature>